<dbReference type="Proteomes" id="UP000271087">
    <property type="component" value="Unassembled WGS sequence"/>
</dbReference>
<proteinExistence type="predicted"/>
<organism evidence="3">
    <name type="scientific">Onchocerca ochengi</name>
    <name type="common">Filarial nematode worm</name>
    <dbReference type="NCBI Taxonomy" id="42157"/>
    <lineage>
        <taxon>Eukaryota</taxon>
        <taxon>Metazoa</taxon>
        <taxon>Ecdysozoa</taxon>
        <taxon>Nematoda</taxon>
        <taxon>Chromadorea</taxon>
        <taxon>Rhabditida</taxon>
        <taxon>Spirurina</taxon>
        <taxon>Spiruromorpha</taxon>
        <taxon>Filarioidea</taxon>
        <taxon>Onchocercidae</taxon>
        <taxon>Onchocerca</taxon>
    </lineage>
</organism>
<protein>
    <submittedName>
        <fullName evidence="3">Transposase</fullName>
    </submittedName>
</protein>
<evidence type="ECO:0000313" key="3">
    <source>
        <dbReference type="WBParaSite" id="nOo.2.0.1.t03204-RA"/>
    </source>
</evidence>
<accession>A0A182E5C6</accession>
<evidence type="ECO:0000313" key="2">
    <source>
        <dbReference type="Proteomes" id="UP000271087"/>
    </source>
</evidence>
<sequence length="79" mass="8850">MIYSQVISKERFNPALALFRTAGLIRTTAGIEQTQAKVADSRNVRRISDCSHITHTRAKFGSNEVNCHKNFDNSSVIIN</sequence>
<dbReference type="OrthoDB" id="5841928at2759"/>
<dbReference type="WBParaSite" id="nOo.2.0.1.t03204-RA">
    <property type="protein sequence ID" value="nOo.2.0.1.t03204-RA"/>
    <property type="gene ID" value="nOo.2.0.1.g03204"/>
</dbReference>
<name>A0A182E5C6_ONCOC</name>
<dbReference type="AlphaFoldDB" id="A0A182E5C6"/>
<dbReference type="EMBL" id="UYRW01000589">
    <property type="protein sequence ID" value="VDK68295.1"/>
    <property type="molecule type" value="Genomic_DNA"/>
</dbReference>
<evidence type="ECO:0000313" key="1">
    <source>
        <dbReference type="EMBL" id="VDK68295.1"/>
    </source>
</evidence>
<reference evidence="1 2" key="2">
    <citation type="submission" date="2018-08" db="EMBL/GenBank/DDBJ databases">
        <authorList>
            <person name="Laetsch R D."/>
            <person name="Stevens L."/>
            <person name="Kumar S."/>
            <person name="Blaxter L. M."/>
        </authorList>
    </citation>
    <scope>NUCLEOTIDE SEQUENCE [LARGE SCALE GENOMIC DNA]</scope>
</reference>
<gene>
    <name evidence="1" type="ORF">NOO_LOCUS3204</name>
</gene>
<keyword evidence="2" id="KW-1185">Reference proteome</keyword>
<reference evidence="3" key="1">
    <citation type="submission" date="2016-06" db="UniProtKB">
        <authorList>
            <consortium name="WormBaseParasite"/>
        </authorList>
    </citation>
    <scope>IDENTIFICATION</scope>
</reference>